<dbReference type="SUPFAM" id="SSF69279">
    <property type="entry name" value="Phage tail proteins"/>
    <property type="match status" value="1"/>
</dbReference>
<keyword evidence="2" id="KW-1185">Reference proteome</keyword>
<dbReference type="Proteomes" id="UP000183253">
    <property type="component" value="Unassembled WGS sequence"/>
</dbReference>
<name>A0A1H4DD99_9BACT</name>
<evidence type="ECO:0000313" key="2">
    <source>
        <dbReference type="Proteomes" id="UP000183253"/>
    </source>
</evidence>
<dbReference type="EMBL" id="FNRI01000005">
    <property type="protein sequence ID" value="SEA70745.1"/>
    <property type="molecule type" value="Genomic_DNA"/>
</dbReference>
<evidence type="ECO:0000313" key="1">
    <source>
        <dbReference type="EMBL" id="SEA70745.1"/>
    </source>
</evidence>
<sequence length="319" mass="35931">MYAMNFDITLGKYRLTTLEKVSVKLSVENLADTAVIVLPGSENNKTLEVENKLAEGDPVVVKFGYDADLQDLPVEFEGYIESIATDDGSIRINCEDEIYRFRKDLKDTVLSNVTVKALLEHVIKELGGFFLSCDYDFKYDKFTIYQATGYDVLKKVQEDTRANIYLKGKTLHVHPQYAEIGKKVFYDFAVNIEKSALKYKDAKKRKFLVTVEGTDAAGKTVKVTKGTPGGDKFTIKIPGVSDRATLEKRADEELKIRAYTGYEGNFTGWLIPRTEPTDIVVLRDADYEYKTGNYYTIAVETTFEEGGGSRKVTIGKKLE</sequence>
<evidence type="ECO:0008006" key="3">
    <source>
        <dbReference type="Google" id="ProtNLM"/>
    </source>
</evidence>
<dbReference type="STRING" id="1033731.SAMN05444145_105243"/>
<dbReference type="OrthoDB" id="1065075at2"/>
<proteinExistence type="predicted"/>
<reference evidence="1 2" key="1">
    <citation type="submission" date="2016-10" db="EMBL/GenBank/DDBJ databases">
        <authorList>
            <person name="de Groot N.N."/>
        </authorList>
    </citation>
    <scope>NUCLEOTIDE SEQUENCE [LARGE SCALE GENOMIC DNA]</scope>
    <source>
        <strain evidence="1 2">DSM 25383</strain>
    </source>
</reference>
<organism evidence="1 2">
    <name type="scientific">Alistipes timonensis JC136</name>
    <dbReference type="NCBI Taxonomy" id="1033731"/>
    <lineage>
        <taxon>Bacteria</taxon>
        <taxon>Pseudomonadati</taxon>
        <taxon>Bacteroidota</taxon>
        <taxon>Bacteroidia</taxon>
        <taxon>Bacteroidales</taxon>
        <taxon>Rikenellaceae</taxon>
        <taxon>Alistipes</taxon>
    </lineage>
</organism>
<gene>
    <name evidence="1" type="ORF">SAMN05444145_105243</name>
</gene>
<protein>
    <recommendedName>
        <fullName evidence="3">Phage protein D</fullName>
    </recommendedName>
</protein>
<dbReference type="RefSeq" id="WP_010260776.1">
    <property type="nucleotide sequence ID" value="NZ_FNRI01000005.1"/>
</dbReference>
<dbReference type="AlphaFoldDB" id="A0A1H4DD99"/>
<accession>A0A1H4DD99</accession>